<dbReference type="VEuPathDB" id="TriTrypDB:BSAL_41335"/>
<dbReference type="GO" id="GO:0030992">
    <property type="term" value="C:intraciliary transport particle B"/>
    <property type="evidence" value="ECO:0007669"/>
    <property type="project" value="InterPro"/>
</dbReference>
<accession>A0A0S4JNQ6</accession>
<dbReference type="InterPro" id="IPR008979">
    <property type="entry name" value="Galactose-bd-like_sf"/>
</dbReference>
<dbReference type="OrthoDB" id="271080at2759"/>
<gene>
    <name evidence="1" type="ORF">BSAL_41335</name>
</gene>
<dbReference type="Gene3D" id="2.60.120.260">
    <property type="entry name" value="Galactose-binding domain-like"/>
    <property type="match status" value="1"/>
</dbReference>
<keyword evidence="2" id="KW-1185">Reference proteome</keyword>
<evidence type="ECO:0000313" key="1">
    <source>
        <dbReference type="EMBL" id="CUG93200.1"/>
    </source>
</evidence>
<organism evidence="1 2">
    <name type="scientific">Bodo saltans</name>
    <name type="common">Flagellated protozoan</name>
    <dbReference type="NCBI Taxonomy" id="75058"/>
    <lineage>
        <taxon>Eukaryota</taxon>
        <taxon>Discoba</taxon>
        <taxon>Euglenozoa</taxon>
        <taxon>Kinetoplastea</taxon>
        <taxon>Metakinetoplastina</taxon>
        <taxon>Eubodonida</taxon>
        <taxon>Bodonidae</taxon>
        <taxon>Bodo</taxon>
    </lineage>
</organism>
<dbReference type="PANTHER" id="PTHR33906">
    <property type="entry name" value="INTRAFLAGELLAR TRANSPORT PROTEIN 25 HOMOLOG"/>
    <property type="match status" value="1"/>
</dbReference>
<evidence type="ECO:0000313" key="2">
    <source>
        <dbReference type="Proteomes" id="UP000051952"/>
    </source>
</evidence>
<reference evidence="2" key="1">
    <citation type="submission" date="2015-09" db="EMBL/GenBank/DDBJ databases">
        <authorList>
            <consortium name="Pathogen Informatics"/>
        </authorList>
    </citation>
    <scope>NUCLEOTIDE SEQUENCE [LARGE SCALE GENOMIC DNA]</scope>
    <source>
        <strain evidence="2">Lake Konstanz</strain>
    </source>
</reference>
<proteinExistence type="predicted"/>
<dbReference type="GO" id="GO:0005929">
    <property type="term" value="C:cilium"/>
    <property type="evidence" value="ECO:0007669"/>
    <property type="project" value="TreeGrafter"/>
</dbReference>
<dbReference type="InterPro" id="IPR033558">
    <property type="entry name" value="IFT25"/>
</dbReference>
<dbReference type="GO" id="GO:0042073">
    <property type="term" value="P:intraciliary transport"/>
    <property type="evidence" value="ECO:0007669"/>
    <property type="project" value="InterPro"/>
</dbReference>
<dbReference type="PANTHER" id="PTHR33906:SF1">
    <property type="entry name" value="INTRAFLAGELLAR TRANSPORT PROTEIN 25 HOMOLOG"/>
    <property type="match status" value="1"/>
</dbReference>
<dbReference type="AlphaFoldDB" id="A0A0S4JNQ6"/>
<dbReference type="SUPFAM" id="SSF49785">
    <property type="entry name" value="Galactose-binding domain-like"/>
    <property type="match status" value="1"/>
</dbReference>
<dbReference type="Proteomes" id="UP000051952">
    <property type="component" value="Unassembled WGS sequence"/>
</dbReference>
<sequence>MSNVKTEVILSTCVDERYPAANIVDGKPNTYFVTTGLYPHEIILGIKGGSSNISRIVLTSSGIKKLRLEKCTDVAPSKFETIVDCEVANRENNGRQVEQFQLNKATAGSGVTFLKVVIASGYEEFAGVYELSVEGDAPTS</sequence>
<dbReference type="EMBL" id="CYKH01002128">
    <property type="protein sequence ID" value="CUG93200.1"/>
    <property type="molecule type" value="Genomic_DNA"/>
</dbReference>
<dbReference type="OMA" id="DCEVANR"/>
<protein>
    <submittedName>
        <fullName evidence="1">Uncharacterized protein</fullName>
    </submittedName>
</protein>
<name>A0A0S4JNQ6_BODSA</name>